<evidence type="ECO:0000256" key="3">
    <source>
        <dbReference type="ARBA" id="ARBA00022692"/>
    </source>
</evidence>
<keyword evidence="11" id="KW-0456">Lyase</keyword>
<keyword evidence="15" id="KW-1185">Reference proteome</keyword>
<evidence type="ECO:0000256" key="12">
    <source>
        <dbReference type="ARBA" id="ARBA00037859"/>
    </source>
</evidence>
<dbReference type="AlphaFoldDB" id="H5XDE2"/>
<evidence type="ECO:0000256" key="4">
    <source>
        <dbReference type="ARBA" id="ARBA00022793"/>
    </source>
</evidence>
<dbReference type="GO" id="GO:0033320">
    <property type="term" value="P:UDP-D-xylose biosynthetic process"/>
    <property type="evidence" value="ECO:0007669"/>
    <property type="project" value="UniProtKB-UniPathway"/>
</dbReference>
<evidence type="ECO:0000256" key="5">
    <source>
        <dbReference type="ARBA" id="ARBA00022968"/>
    </source>
</evidence>
<evidence type="ECO:0000256" key="10">
    <source>
        <dbReference type="ARBA" id="ARBA00023180"/>
    </source>
</evidence>
<evidence type="ECO:0000313" key="14">
    <source>
        <dbReference type="EMBL" id="EHR60234.1"/>
    </source>
</evidence>
<evidence type="ECO:0000256" key="1">
    <source>
        <dbReference type="ARBA" id="ARBA00001911"/>
    </source>
</evidence>
<dbReference type="OrthoDB" id="9801785at2"/>
<feature type="domain" description="NAD-dependent epimerase/dehydratase" evidence="13">
    <location>
        <begin position="8"/>
        <end position="246"/>
    </location>
</feature>
<protein>
    <submittedName>
        <fullName evidence="14">Nucleoside-diphosphate-sugar epimerase</fullName>
    </submittedName>
</protein>
<dbReference type="InterPro" id="IPR001509">
    <property type="entry name" value="Epimerase_deHydtase"/>
</dbReference>
<accession>H5XDE2</accession>
<evidence type="ECO:0000256" key="2">
    <source>
        <dbReference type="ARBA" id="ARBA00004323"/>
    </source>
</evidence>
<dbReference type="Proteomes" id="UP000002791">
    <property type="component" value="Chromosome"/>
</dbReference>
<evidence type="ECO:0000313" key="15">
    <source>
        <dbReference type="Proteomes" id="UP000002791"/>
    </source>
</evidence>
<dbReference type="UniPathway" id="UPA00796">
    <property type="reaction ID" value="UER00771"/>
</dbReference>
<dbReference type="PANTHER" id="PTHR43078:SF6">
    <property type="entry name" value="UDP-GLUCURONIC ACID DECARBOXYLASE 1"/>
    <property type="match status" value="1"/>
</dbReference>
<dbReference type="EMBL" id="CM001440">
    <property type="protein sequence ID" value="EHR60234.1"/>
    <property type="molecule type" value="Genomic_DNA"/>
</dbReference>
<keyword evidence="3" id="KW-0812">Transmembrane</keyword>
<evidence type="ECO:0000256" key="6">
    <source>
        <dbReference type="ARBA" id="ARBA00022989"/>
    </source>
</evidence>
<keyword evidence="6" id="KW-1133">Transmembrane helix</keyword>
<comment type="subcellular location">
    <subcellularLocation>
        <location evidence="2">Golgi apparatus membrane</location>
        <topology evidence="2">Single-pass type II membrane protein</topology>
    </subcellularLocation>
    <subcellularLocation>
        <location evidence="12">Golgi apparatus</location>
        <location evidence="12">Golgi stack membrane</location>
    </subcellularLocation>
</comment>
<dbReference type="eggNOG" id="COG0451">
    <property type="taxonomic scope" value="Bacteria"/>
</dbReference>
<dbReference type="GO" id="GO:0005737">
    <property type="term" value="C:cytoplasm"/>
    <property type="evidence" value="ECO:0007669"/>
    <property type="project" value="TreeGrafter"/>
</dbReference>
<dbReference type="InterPro" id="IPR036291">
    <property type="entry name" value="NAD(P)-bd_dom_sf"/>
</dbReference>
<reference evidence="14 15" key="1">
    <citation type="submission" date="2011-11" db="EMBL/GenBank/DDBJ databases">
        <title>The Noncontiguous Finished sequence of Saccharomonospora cyanea NA-134.</title>
        <authorList>
            <consortium name="US DOE Joint Genome Institute"/>
            <person name="Lucas S."/>
            <person name="Han J."/>
            <person name="Lapidus A."/>
            <person name="Cheng J.-F."/>
            <person name="Goodwin L."/>
            <person name="Pitluck S."/>
            <person name="Peters L."/>
            <person name="Ovchinnikova G."/>
            <person name="Lu M."/>
            <person name="Detter J.C."/>
            <person name="Han C."/>
            <person name="Tapia R."/>
            <person name="Land M."/>
            <person name="Hauser L."/>
            <person name="Kyrpides N."/>
            <person name="Ivanova N."/>
            <person name="Pagani I."/>
            <person name="Brambilla E.-M."/>
            <person name="Klenk H.-P."/>
            <person name="Woyke T."/>
        </authorList>
    </citation>
    <scope>NUCLEOTIDE SEQUENCE [LARGE SCALE GENOMIC DNA]</scope>
    <source>
        <strain evidence="14 15">NA-134</strain>
    </source>
</reference>
<name>H5XDE2_9PSEU</name>
<dbReference type="InterPro" id="IPR044516">
    <property type="entry name" value="UXS-like"/>
</dbReference>
<proteinExistence type="predicted"/>
<gene>
    <name evidence="14" type="ORF">SaccyDRAFT_1325</name>
</gene>
<evidence type="ECO:0000256" key="9">
    <source>
        <dbReference type="ARBA" id="ARBA00023136"/>
    </source>
</evidence>
<evidence type="ECO:0000256" key="7">
    <source>
        <dbReference type="ARBA" id="ARBA00023027"/>
    </source>
</evidence>
<keyword evidence="8" id="KW-0333">Golgi apparatus</keyword>
<keyword evidence="4" id="KW-0210">Decarboxylase</keyword>
<dbReference type="PANTHER" id="PTHR43078">
    <property type="entry name" value="UDP-GLUCURONIC ACID DECARBOXYLASE-RELATED"/>
    <property type="match status" value="1"/>
</dbReference>
<dbReference type="SUPFAM" id="SSF51735">
    <property type="entry name" value="NAD(P)-binding Rossmann-fold domains"/>
    <property type="match status" value="1"/>
</dbReference>
<dbReference type="GO" id="GO:0048040">
    <property type="term" value="F:UDP-glucuronate decarboxylase activity"/>
    <property type="evidence" value="ECO:0007669"/>
    <property type="project" value="TreeGrafter"/>
</dbReference>
<dbReference type="GO" id="GO:0042732">
    <property type="term" value="P:D-xylose metabolic process"/>
    <property type="evidence" value="ECO:0007669"/>
    <property type="project" value="InterPro"/>
</dbReference>
<dbReference type="FunFam" id="3.40.50.720:FF:000065">
    <property type="entry name" value="UDP-glucuronic acid decarboxylase 1"/>
    <property type="match status" value="1"/>
</dbReference>
<dbReference type="GO" id="GO:0070403">
    <property type="term" value="F:NAD+ binding"/>
    <property type="evidence" value="ECO:0007669"/>
    <property type="project" value="InterPro"/>
</dbReference>
<dbReference type="Pfam" id="PF01370">
    <property type="entry name" value="Epimerase"/>
    <property type="match status" value="1"/>
</dbReference>
<dbReference type="Gene3D" id="3.40.50.720">
    <property type="entry name" value="NAD(P)-binding Rossmann-like Domain"/>
    <property type="match status" value="1"/>
</dbReference>
<keyword evidence="9" id="KW-0472">Membrane</keyword>
<evidence type="ECO:0000259" key="13">
    <source>
        <dbReference type="Pfam" id="PF01370"/>
    </source>
</evidence>
<keyword evidence="7" id="KW-0520">NAD</keyword>
<keyword evidence="5" id="KW-0735">Signal-anchor</keyword>
<evidence type="ECO:0000256" key="11">
    <source>
        <dbReference type="ARBA" id="ARBA00023239"/>
    </source>
</evidence>
<dbReference type="CDD" id="cd05230">
    <property type="entry name" value="UGD_SDR_e"/>
    <property type="match status" value="1"/>
</dbReference>
<keyword evidence="10" id="KW-0325">Glycoprotein</keyword>
<dbReference type="HOGENOM" id="CLU_007383_4_0_11"/>
<evidence type="ECO:0000256" key="8">
    <source>
        <dbReference type="ARBA" id="ARBA00023034"/>
    </source>
</evidence>
<sequence length="326" mass="35243">MVSAGEHVVVIGGAGFVGSHVCERLLRSGYRVTCVDSLVTGSVDNVSALRHNAGFRLVELDVTRPLSEWPEMPAPGSVLHLASPASPKDYQRLPIETLRVGAVGTENALELATRHGARFLLTSTSEVYGDPAEHPQNESYWGNVNPIGPRSVYDEAKRYAEALTMAYHRQRGTDVAIARIFNTYGPRMRGDDGRMIPNFITQALSGAPLTVAGTGTQTRSVCYVDDTVSGLLALWRSDLTGPVNIGNPHELTVRHLAEEVRAITGTASAITSVPGAVDDPRRRCPDITLARTKLGWEPETGLREGLNRTVAWFARHPGATARTSRA</sequence>
<dbReference type="RefSeq" id="WP_005454693.1">
    <property type="nucleotide sequence ID" value="NZ_CM001440.1"/>
</dbReference>
<organism evidence="14 15">
    <name type="scientific">Saccharomonospora cyanea NA-134</name>
    <dbReference type="NCBI Taxonomy" id="882082"/>
    <lineage>
        <taxon>Bacteria</taxon>
        <taxon>Bacillati</taxon>
        <taxon>Actinomycetota</taxon>
        <taxon>Actinomycetes</taxon>
        <taxon>Pseudonocardiales</taxon>
        <taxon>Pseudonocardiaceae</taxon>
        <taxon>Saccharomonospora</taxon>
    </lineage>
</organism>
<dbReference type="STRING" id="882082.SaccyDRAFT_1325"/>
<comment type="cofactor">
    <cofactor evidence="1">
        <name>NAD(+)</name>
        <dbReference type="ChEBI" id="CHEBI:57540"/>
    </cofactor>
</comment>